<accession>A0A6C2U9Q3</accession>
<keyword evidence="1" id="KW-1133">Transmembrane helix</keyword>
<name>A0A6C2U9Q3_PONDE</name>
<dbReference type="Pfam" id="PF13630">
    <property type="entry name" value="SdpI"/>
    <property type="match status" value="1"/>
</dbReference>
<feature type="transmembrane region" description="Helical" evidence="1">
    <location>
        <begin position="6"/>
        <end position="26"/>
    </location>
</feature>
<evidence type="ECO:0008006" key="4">
    <source>
        <dbReference type="Google" id="ProtNLM"/>
    </source>
</evidence>
<feature type="transmembrane region" description="Helical" evidence="1">
    <location>
        <begin position="86"/>
        <end position="109"/>
    </location>
</feature>
<keyword evidence="3" id="KW-1185">Reference proteome</keyword>
<organism evidence="2 3">
    <name type="scientific">Pontiella desulfatans</name>
    <dbReference type="NCBI Taxonomy" id="2750659"/>
    <lineage>
        <taxon>Bacteria</taxon>
        <taxon>Pseudomonadati</taxon>
        <taxon>Kiritimatiellota</taxon>
        <taxon>Kiritimatiellia</taxon>
        <taxon>Kiritimatiellales</taxon>
        <taxon>Pontiellaceae</taxon>
        <taxon>Pontiella</taxon>
    </lineage>
</organism>
<dbReference type="EMBL" id="CAAHFG010000004">
    <property type="protein sequence ID" value="VGO16832.1"/>
    <property type="molecule type" value="Genomic_DNA"/>
</dbReference>
<dbReference type="RefSeq" id="WP_136082354.1">
    <property type="nucleotide sequence ID" value="NZ_CAAHFG010000004.1"/>
</dbReference>
<gene>
    <name evidence="2" type="ORF">PDESU_05424</name>
</gene>
<dbReference type="Proteomes" id="UP000366872">
    <property type="component" value="Unassembled WGS sequence"/>
</dbReference>
<keyword evidence="1" id="KW-0472">Membrane</keyword>
<dbReference type="InterPro" id="IPR025962">
    <property type="entry name" value="SdpI/YhfL"/>
</dbReference>
<proteinExistence type="predicted"/>
<feature type="transmembrane region" description="Helical" evidence="1">
    <location>
        <begin position="61"/>
        <end position="80"/>
    </location>
</feature>
<protein>
    <recommendedName>
        <fullName evidence="4">SdpI/YhfL protein family protein</fullName>
    </recommendedName>
</protein>
<sequence>MESSLALGISNIAVGTMFMLLSIPLIQCKVSMNKVYGVRIRKAFESEDLWYKINAYGGRQLMLWSILLVLIGIATFFLSLAGNGPLIMVMACMPLIILIPALVAILRFAKKL</sequence>
<evidence type="ECO:0000256" key="1">
    <source>
        <dbReference type="SAM" id="Phobius"/>
    </source>
</evidence>
<keyword evidence="1" id="KW-0812">Transmembrane</keyword>
<reference evidence="2 3" key="1">
    <citation type="submission" date="2019-04" db="EMBL/GenBank/DDBJ databases">
        <authorList>
            <person name="Van Vliet M D."/>
        </authorList>
    </citation>
    <scope>NUCLEOTIDE SEQUENCE [LARGE SCALE GENOMIC DNA]</scope>
    <source>
        <strain evidence="2 3">F1</strain>
    </source>
</reference>
<evidence type="ECO:0000313" key="3">
    <source>
        <dbReference type="Proteomes" id="UP000366872"/>
    </source>
</evidence>
<dbReference type="AlphaFoldDB" id="A0A6C2U9Q3"/>
<evidence type="ECO:0000313" key="2">
    <source>
        <dbReference type="EMBL" id="VGO16832.1"/>
    </source>
</evidence>